<protein>
    <recommendedName>
        <fullName evidence="1">Transposase Tc5 C-terminal domain-containing protein</fullName>
    </recommendedName>
</protein>
<feature type="domain" description="Transposase Tc5 C-terminal" evidence="1">
    <location>
        <begin position="47"/>
        <end position="85"/>
    </location>
</feature>
<accession>A0A151IRR5</accession>
<evidence type="ECO:0000259" key="1">
    <source>
        <dbReference type="Pfam" id="PF04236"/>
    </source>
</evidence>
<organism evidence="2 3">
    <name type="scientific">Trachymyrmex cornetzi</name>
    <dbReference type="NCBI Taxonomy" id="471704"/>
    <lineage>
        <taxon>Eukaryota</taxon>
        <taxon>Metazoa</taxon>
        <taxon>Ecdysozoa</taxon>
        <taxon>Arthropoda</taxon>
        <taxon>Hexapoda</taxon>
        <taxon>Insecta</taxon>
        <taxon>Pterygota</taxon>
        <taxon>Neoptera</taxon>
        <taxon>Endopterygota</taxon>
        <taxon>Hymenoptera</taxon>
        <taxon>Apocrita</taxon>
        <taxon>Aculeata</taxon>
        <taxon>Formicoidea</taxon>
        <taxon>Formicidae</taxon>
        <taxon>Myrmicinae</taxon>
        <taxon>Trachymyrmex</taxon>
    </lineage>
</organism>
<dbReference type="Pfam" id="PF04236">
    <property type="entry name" value="Transp_Tc5_C"/>
    <property type="match status" value="1"/>
</dbReference>
<keyword evidence="3" id="KW-1185">Reference proteome</keyword>
<dbReference type="InterPro" id="IPR007350">
    <property type="entry name" value="Transposase_Tc5_C"/>
</dbReference>
<evidence type="ECO:0000313" key="2">
    <source>
        <dbReference type="EMBL" id="KYN09370.1"/>
    </source>
</evidence>
<dbReference type="SUPFAM" id="SSF118310">
    <property type="entry name" value="AN1-like Zinc finger"/>
    <property type="match status" value="1"/>
</dbReference>
<evidence type="ECO:0000313" key="3">
    <source>
        <dbReference type="Proteomes" id="UP000078492"/>
    </source>
</evidence>
<proteinExistence type="predicted"/>
<name>A0A151IRR5_9HYME</name>
<dbReference type="InterPro" id="IPR035896">
    <property type="entry name" value="AN1-like_Znf"/>
</dbReference>
<sequence length="90" mass="10480">EEQLHLGGNRIEKLSYISKFTHNKFTAAVESGFIVHDIDLPRWALFDKSSTICDIESCSNIAVVKCSWCKKSLCLKHFFVEYHYCNEYNE</sequence>
<dbReference type="AlphaFoldDB" id="A0A151IRR5"/>
<dbReference type="GO" id="GO:0008270">
    <property type="term" value="F:zinc ion binding"/>
    <property type="evidence" value="ECO:0007669"/>
    <property type="project" value="UniProtKB-KW"/>
</dbReference>
<gene>
    <name evidence="2" type="ORF">ALC57_18528</name>
</gene>
<reference evidence="2 3" key="1">
    <citation type="submission" date="2015-09" db="EMBL/GenBank/DDBJ databases">
        <title>Trachymyrmex cornetzi WGS genome.</title>
        <authorList>
            <person name="Nygaard S."/>
            <person name="Hu H."/>
            <person name="Boomsma J."/>
            <person name="Zhang G."/>
        </authorList>
    </citation>
    <scope>NUCLEOTIDE SEQUENCE [LARGE SCALE GENOMIC DNA]</scope>
    <source>
        <strain evidence="2">Tcor2-1</strain>
        <tissue evidence="2">Whole body</tissue>
    </source>
</reference>
<dbReference type="EMBL" id="KQ981120">
    <property type="protein sequence ID" value="KYN09370.1"/>
    <property type="molecule type" value="Genomic_DNA"/>
</dbReference>
<dbReference type="Proteomes" id="UP000078492">
    <property type="component" value="Unassembled WGS sequence"/>
</dbReference>
<feature type="non-terminal residue" evidence="2">
    <location>
        <position position="1"/>
    </location>
</feature>
<dbReference type="Gene3D" id="4.10.1110.10">
    <property type="entry name" value="AN1-like Zinc finger"/>
    <property type="match status" value="1"/>
</dbReference>